<name>A0ACC8EL53_9PEZI</name>
<evidence type="ECO:0000313" key="1">
    <source>
        <dbReference type="EMBL" id="OCK86854.1"/>
    </source>
</evidence>
<protein>
    <submittedName>
        <fullName evidence="1">Cysteine proteinase</fullName>
    </submittedName>
</protein>
<organism evidence="1 2">
    <name type="scientific">Cenococcum geophilum 1.58</name>
    <dbReference type="NCBI Taxonomy" id="794803"/>
    <lineage>
        <taxon>Eukaryota</taxon>
        <taxon>Fungi</taxon>
        <taxon>Dikarya</taxon>
        <taxon>Ascomycota</taxon>
        <taxon>Pezizomycotina</taxon>
        <taxon>Dothideomycetes</taxon>
        <taxon>Pleosporomycetidae</taxon>
        <taxon>Gloniales</taxon>
        <taxon>Gloniaceae</taxon>
        <taxon>Cenococcum</taxon>
    </lineage>
</organism>
<keyword evidence="2" id="KW-1185">Reference proteome</keyword>
<accession>A0ACC8EL53</accession>
<dbReference type="EMBL" id="KV748283">
    <property type="protein sequence ID" value="OCK86854.1"/>
    <property type="molecule type" value="Genomic_DNA"/>
</dbReference>
<sequence>MDQQEDLEALQSRHRKEQRDLQARVTQKKKSATKKTRKGVNDECAALEVELKERQTRELAALNGENTEINPNEVDVHEAHYDEAQDTSGENADGIQSSMESLSISSPPSKPIDPPTSNGIRKTLNRAKARLARRAAELDALARKAAEEAASLPNLREQERARMREHFTKYRLQEKEIRADGHCLYAAVADQMDQAGLGLKPRITPTIITEKKLEGSNDTEQDLPGYKAVRHAAADFIERNPDDFEPFLEEPLPFYVHRIRETGEWGGHMELAALAKTYGVKIHVLHGDGRVDKIEPGEDAGAGGDEEKVIWLGYYRHGFGLGEHYNSLRKAP</sequence>
<proteinExistence type="predicted"/>
<evidence type="ECO:0000313" key="2">
    <source>
        <dbReference type="Proteomes" id="UP000250078"/>
    </source>
</evidence>
<reference evidence="1 2" key="1">
    <citation type="journal article" date="2016" name="Nat. Commun.">
        <title>Ectomycorrhizal ecology is imprinted in the genome of the dominant symbiotic fungus Cenococcum geophilum.</title>
        <authorList>
            <consortium name="DOE Joint Genome Institute"/>
            <person name="Peter M."/>
            <person name="Kohler A."/>
            <person name="Ohm R.A."/>
            <person name="Kuo A."/>
            <person name="Krutzmann J."/>
            <person name="Morin E."/>
            <person name="Arend M."/>
            <person name="Barry K.W."/>
            <person name="Binder M."/>
            <person name="Choi C."/>
            <person name="Clum A."/>
            <person name="Copeland A."/>
            <person name="Grisel N."/>
            <person name="Haridas S."/>
            <person name="Kipfer T."/>
            <person name="LaButti K."/>
            <person name="Lindquist E."/>
            <person name="Lipzen A."/>
            <person name="Maire R."/>
            <person name="Meier B."/>
            <person name="Mihaltcheva S."/>
            <person name="Molinier V."/>
            <person name="Murat C."/>
            <person name="Poggeler S."/>
            <person name="Quandt C.A."/>
            <person name="Sperisen C."/>
            <person name="Tritt A."/>
            <person name="Tisserant E."/>
            <person name="Crous P.W."/>
            <person name="Henrissat B."/>
            <person name="Nehls U."/>
            <person name="Egli S."/>
            <person name="Spatafora J.W."/>
            <person name="Grigoriev I.V."/>
            <person name="Martin F.M."/>
        </authorList>
    </citation>
    <scope>NUCLEOTIDE SEQUENCE [LARGE SCALE GENOMIC DNA]</scope>
    <source>
        <strain evidence="1 2">1.58</strain>
    </source>
</reference>
<dbReference type="Proteomes" id="UP000250078">
    <property type="component" value="Unassembled WGS sequence"/>
</dbReference>
<gene>
    <name evidence="1" type="ORF">K441DRAFT_597426</name>
</gene>